<name>A0AAW2TQ09_9LAMI</name>
<organism evidence="1">
    <name type="scientific">Sesamum latifolium</name>
    <dbReference type="NCBI Taxonomy" id="2727402"/>
    <lineage>
        <taxon>Eukaryota</taxon>
        <taxon>Viridiplantae</taxon>
        <taxon>Streptophyta</taxon>
        <taxon>Embryophyta</taxon>
        <taxon>Tracheophyta</taxon>
        <taxon>Spermatophyta</taxon>
        <taxon>Magnoliopsida</taxon>
        <taxon>eudicotyledons</taxon>
        <taxon>Gunneridae</taxon>
        <taxon>Pentapetalae</taxon>
        <taxon>asterids</taxon>
        <taxon>lamiids</taxon>
        <taxon>Lamiales</taxon>
        <taxon>Pedaliaceae</taxon>
        <taxon>Sesamum</taxon>
    </lineage>
</organism>
<accession>A0AAW2TQ09</accession>
<evidence type="ECO:0000313" key="1">
    <source>
        <dbReference type="EMBL" id="KAL0406323.1"/>
    </source>
</evidence>
<protein>
    <submittedName>
        <fullName evidence="1">Uncharacterized protein</fullName>
    </submittedName>
</protein>
<dbReference type="Pfam" id="PF00023">
    <property type="entry name" value="Ank"/>
    <property type="match status" value="1"/>
</dbReference>
<dbReference type="InterPro" id="IPR002110">
    <property type="entry name" value="Ankyrin_rpt"/>
</dbReference>
<dbReference type="EMBL" id="JACGWN010000014">
    <property type="protein sequence ID" value="KAL0406323.1"/>
    <property type="molecule type" value="Genomic_DNA"/>
</dbReference>
<reference evidence="1" key="1">
    <citation type="submission" date="2020-06" db="EMBL/GenBank/DDBJ databases">
        <authorList>
            <person name="Li T."/>
            <person name="Hu X."/>
            <person name="Zhang T."/>
            <person name="Song X."/>
            <person name="Zhang H."/>
            <person name="Dai N."/>
            <person name="Sheng W."/>
            <person name="Hou X."/>
            <person name="Wei L."/>
        </authorList>
    </citation>
    <scope>NUCLEOTIDE SEQUENCE</scope>
    <source>
        <strain evidence="1">KEN1</strain>
        <tissue evidence="1">Leaf</tissue>
    </source>
</reference>
<gene>
    <name evidence="1" type="ORF">Slati_3946200</name>
</gene>
<dbReference type="InterPro" id="IPR036770">
    <property type="entry name" value="Ankyrin_rpt-contain_sf"/>
</dbReference>
<comment type="caution">
    <text evidence="1">The sequence shown here is derived from an EMBL/GenBank/DDBJ whole genome shotgun (WGS) entry which is preliminary data.</text>
</comment>
<dbReference type="AlphaFoldDB" id="A0AAW2TQ09"/>
<sequence length="140" mass="15364">MGRIDLMIELEGGRPWRGETKRPTTRSPSRIQYTSHNVRPANGERMADLHKDYELFHSAKNGNFGYFGMVLSAISAAEQASSGDILRRASAAGNTYMHVAAKHGNADIVTYIGKEDASVLLYKNDDADTPLHLAAKLETS</sequence>
<dbReference type="SUPFAM" id="SSF48403">
    <property type="entry name" value="Ankyrin repeat"/>
    <property type="match status" value="1"/>
</dbReference>
<proteinExistence type="predicted"/>
<dbReference type="Gene3D" id="1.25.40.20">
    <property type="entry name" value="Ankyrin repeat-containing domain"/>
    <property type="match status" value="1"/>
</dbReference>
<reference evidence="1" key="2">
    <citation type="journal article" date="2024" name="Plant">
        <title>Genomic evolution and insights into agronomic trait innovations of Sesamum species.</title>
        <authorList>
            <person name="Miao H."/>
            <person name="Wang L."/>
            <person name="Qu L."/>
            <person name="Liu H."/>
            <person name="Sun Y."/>
            <person name="Le M."/>
            <person name="Wang Q."/>
            <person name="Wei S."/>
            <person name="Zheng Y."/>
            <person name="Lin W."/>
            <person name="Duan Y."/>
            <person name="Cao H."/>
            <person name="Xiong S."/>
            <person name="Wang X."/>
            <person name="Wei L."/>
            <person name="Li C."/>
            <person name="Ma Q."/>
            <person name="Ju M."/>
            <person name="Zhao R."/>
            <person name="Li G."/>
            <person name="Mu C."/>
            <person name="Tian Q."/>
            <person name="Mei H."/>
            <person name="Zhang T."/>
            <person name="Gao T."/>
            <person name="Zhang H."/>
        </authorList>
    </citation>
    <scope>NUCLEOTIDE SEQUENCE</scope>
    <source>
        <strain evidence="1">KEN1</strain>
    </source>
</reference>